<organism evidence="2 3">
    <name type="scientific">Cryptococcus amylolentus CBS 6039</name>
    <dbReference type="NCBI Taxonomy" id="1295533"/>
    <lineage>
        <taxon>Eukaryota</taxon>
        <taxon>Fungi</taxon>
        <taxon>Dikarya</taxon>
        <taxon>Basidiomycota</taxon>
        <taxon>Agaricomycotina</taxon>
        <taxon>Tremellomycetes</taxon>
        <taxon>Tremellales</taxon>
        <taxon>Cryptococcaceae</taxon>
        <taxon>Cryptococcus</taxon>
    </lineage>
</organism>
<feature type="region of interest" description="Disordered" evidence="1">
    <location>
        <begin position="1"/>
        <end position="130"/>
    </location>
</feature>
<proteinExistence type="predicted"/>
<evidence type="ECO:0000313" key="2">
    <source>
        <dbReference type="EMBL" id="ODN80917.1"/>
    </source>
</evidence>
<dbReference type="RefSeq" id="XP_018995483.1">
    <property type="nucleotide sequence ID" value="XM_019136814.1"/>
</dbReference>
<protein>
    <submittedName>
        <fullName evidence="2">Uncharacterized protein</fullName>
    </submittedName>
</protein>
<dbReference type="Proteomes" id="UP000094065">
    <property type="component" value="Unassembled WGS sequence"/>
</dbReference>
<dbReference type="EMBL" id="AWGJ01000004">
    <property type="protein sequence ID" value="ODN80917.1"/>
    <property type="molecule type" value="Genomic_DNA"/>
</dbReference>
<evidence type="ECO:0000313" key="3">
    <source>
        <dbReference type="Proteomes" id="UP000094065"/>
    </source>
</evidence>
<comment type="caution">
    <text evidence="2">The sequence shown here is derived from an EMBL/GenBank/DDBJ whole genome shotgun (WGS) entry which is preliminary data.</text>
</comment>
<dbReference type="STRING" id="1295533.A0A1E3HX84"/>
<feature type="compositionally biased region" description="Low complexity" evidence="1">
    <location>
        <begin position="115"/>
        <end position="130"/>
    </location>
</feature>
<feature type="compositionally biased region" description="Basic and acidic residues" evidence="1">
    <location>
        <begin position="86"/>
        <end position="104"/>
    </location>
</feature>
<sequence length="213" mass="24767">MGGRREEEDEEERDEEERDEEERDEEERDEEERDEEERDEEERDEEERDEEEEEDENNKQGGDRRDEDDGNPDGKTGGPGGGRTRSHQDQESSRKRQKRADVSRPTEYLLPTPEPIITSSPFPSSPSTLSPSSFSTIPSLFKMEHPGSVKKWCLSVEQEASTDITFIHTALPPNPLSFTTAEQVLPLKYWTHAEYIDYFSGLVSPSYWLRPWR</sequence>
<accession>A0A1E3HX84</accession>
<gene>
    <name evidence="2" type="ORF">L202_03041</name>
</gene>
<dbReference type="GeneID" id="30154350"/>
<feature type="compositionally biased region" description="Acidic residues" evidence="1">
    <location>
        <begin position="7"/>
        <end position="56"/>
    </location>
</feature>
<reference evidence="2 3" key="1">
    <citation type="submission" date="2016-06" db="EMBL/GenBank/DDBJ databases">
        <title>Evolution of pathogenesis and genome organization in the Tremellales.</title>
        <authorList>
            <person name="Cuomo C."/>
            <person name="Litvintseva A."/>
            <person name="Heitman J."/>
            <person name="Chen Y."/>
            <person name="Sun S."/>
            <person name="Springer D."/>
            <person name="Dromer F."/>
            <person name="Young S."/>
            <person name="Zeng Q."/>
            <person name="Chapman S."/>
            <person name="Gujja S."/>
            <person name="Saif S."/>
            <person name="Birren B."/>
        </authorList>
    </citation>
    <scope>NUCLEOTIDE SEQUENCE [LARGE SCALE GENOMIC DNA]</scope>
    <source>
        <strain evidence="2 3">CBS 6039</strain>
    </source>
</reference>
<keyword evidence="3" id="KW-1185">Reference proteome</keyword>
<feature type="compositionally biased region" description="Basic and acidic residues" evidence="1">
    <location>
        <begin position="57"/>
        <end position="67"/>
    </location>
</feature>
<evidence type="ECO:0000256" key="1">
    <source>
        <dbReference type="SAM" id="MobiDB-lite"/>
    </source>
</evidence>
<dbReference type="AlphaFoldDB" id="A0A1E3HX84"/>
<name>A0A1E3HX84_9TREE</name>